<dbReference type="SMART" id="SM00355">
    <property type="entry name" value="ZnF_C2H2"/>
    <property type="match status" value="7"/>
</dbReference>
<evidence type="ECO:0000256" key="4">
    <source>
        <dbReference type="ARBA" id="ARBA00022771"/>
    </source>
</evidence>
<keyword evidence="13" id="KW-1185">Reference proteome</keyword>
<dbReference type="InterPro" id="IPR051061">
    <property type="entry name" value="Zinc_finger_trans_reg"/>
</dbReference>
<dbReference type="FunFam" id="3.30.160.60:FF:000064">
    <property type="entry name" value="Early growth response protein 3"/>
    <property type="match status" value="1"/>
</dbReference>
<sequence>MSEQERKACQWAACDEKFQQVDELTTHVCKVHLSSRSVDIHCRWGPCTVTVDASEALFNHLSDHLGQRFLHICGWVNCGQRFETFDELTGHLSEDHVGTGKSRYLCEWQECHRNGKSFTQRQKVMRHIQTHTGDKPYQCTICKKRFSEANIMTQHMRIHTGEKPFRCPEEGCDRTFSISGALKIHRRTHTGERPFTCKYTGCNKKFAESSNLTKHVSAKVNLSHVVVYSHFRIHVRCVYIRVNAHSAAPWFLAARHSRDLTRSRVI</sequence>
<dbReference type="AlphaFoldDB" id="A0A1X2H5J9"/>
<dbReference type="InParanoid" id="A0A1X2H5J9"/>
<evidence type="ECO:0000256" key="2">
    <source>
        <dbReference type="ARBA" id="ARBA00022723"/>
    </source>
</evidence>
<dbReference type="InterPro" id="IPR056436">
    <property type="entry name" value="Znf-C2H2_ZIC1-5/GLI1-3-like"/>
</dbReference>
<keyword evidence="6" id="KW-0805">Transcription regulation</keyword>
<dbReference type="InterPro" id="IPR048420">
    <property type="entry name" value="Zap1-like_Znf1"/>
</dbReference>
<dbReference type="InterPro" id="IPR013087">
    <property type="entry name" value="Znf_C2H2_type"/>
</dbReference>
<evidence type="ECO:0000256" key="1">
    <source>
        <dbReference type="ARBA" id="ARBA00004123"/>
    </source>
</evidence>
<dbReference type="Pfam" id="PF23561">
    <property type="entry name" value="zf-C2H2_15"/>
    <property type="match status" value="1"/>
</dbReference>
<keyword evidence="5" id="KW-0862">Zinc</keyword>
<dbReference type="PANTHER" id="PTHR46179:SF13">
    <property type="entry name" value="C2H2-TYPE DOMAIN-CONTAINING PROTEIN"/>
    <property type="match status" value="1"/>
</dbReference>
<dbReference type="SUPFAM" id="SSF57667">
    <property type="entry name" value="beta-beta-alpha zinc fingers"/>
    <property type="match status" value="4"/>
</dbReference>
<keyword evidence="2" id="KW-0479">Metal-binding</keyword>
<dbReference type="STRING" id="13706.A0A1X2H5J9"/>
<evidence type="ECO:0000256" key="5">
    <source>
        <dbReference type="ARBA" id="ARBA00022833"/>
    </source>
</evidence>
<dbReference type="PANTHER" id="PTHR46179">
    <property type="entry name" value="ZINC FINGER PROTEIN"/>
    <property type="match status" value="1"/>
</dbReference>
<keyword evidence="3" id="KW-0677">Repeat</keyword>
<keyword evidence="8" id="KW-0804">Transcription</keyword>
<proteinExistence type="predicted"/>
<dbReference type="GO" id="GO:0005634">
    <property type="term" value="C:nucleus"/>
    <property type="evidence" value="ECO:0007669"/>
    <property type="project" value="UniProtKB-SubCell"/>
</dbReference>
<evidence type="ECO:0000256" key="7">
    <source>
        <dbReference type="ARBA" id="ARBA00023125"/>
    </source>
</evidence>
<dbReference type="Gene3D" id="3.30.160.60">
    <property type="entry name" value="Classic Zinc Finger"/>
    <property type="match status" value="6"/>
</dbReference>
<accession>A0A1X2H5J9</accession>
<dbReference type="Pfam" id="PF21816">
    <property type="entry name" value="Zap1_zf1"/>
    <property type="match status" value="1"/>
</dbReference>
<dbReference type="PROSITE" id="PS00028">
    <property type="entry name" value="ZINC_FINGER_C2H2_1"/>
    <property type="match status" value="5"/>
</dbReference>
<organism evidence="12 13">
    <name type="scientific">Syncephalastrum racemosum</name>
    <name type="common">Filamentous fungus</name>
    <dbReference type="NCBI Taxonomy" id="13706"/>
    <lineage>
        <taxon>Eukaryota</taxon>
        <taxon>Fungi</taxon>
        <taxon>Fungi incertae sedis</taxon>
        <taxon>Mucoromycota</taxon>
        <taxon>Mucoromycotina</taxon>
        <taxon>Mucoromycetes</taxon>
        <taxon>Mucorales</taxon>
        <taxon>Syncephalastraceae</taxon>
        <taxon>Syncephalastrum</taxon>
    </lineage>
</organism>
<evidence type="ECO:0000259" key="11">
    <source>
        <dbReference type="PROSITE" id="PS50157"/>
    </source>
</evidence>
<evidence type="ECO:0000313" key="12">
    <source>
        <dbReference type="EMBL" id="ORY93598.1"/>
    </source>
</evidence>
<reference evidence="12 13" key="1">
    <citation type="submission" date="2016-07" db="EMBL/GenBank/DDBJ databases">
        <title>Pervasive Adenine N6-methylation of Active Genes in Fungi.</title>
        <authorList>
            <consortium name="DOE Joint Genome Institute"/>
            <person name="Mondo S.J."/>
            <person name="Dannebaum R.O."/>
            <person name="Kuo R.C."/>
            <person name="Labutti K."/>
            <person name="Haridas S."/>
            <person name="Kuo A."/>
            <person name="Salamov A."/>
            <person name="Ahrendt S.R."/>
            <person name="Lipzen A."/>
            <person name="Sullivan W."/>
            <person name="Andreopoulos W.B."/>
            <person name="Clum A."/>
            <person name="Lindquist E."/>
            <person name="Daum C."/>
            <person name="Ramamoorthy G.K."/>
            <person name="Gryganskyi A."/>
            <person name="Culley D."/>
            <person name="Magnuson J.K."/>
            <person name="James T.Y."/>
            <person name="O'Malley M.A."/>
            <person name="Stajich J.E."/>
            <person name="Spatafora J.W."/>
            <person name="Visel A."/>
            <person name="Grigoriev I.V."/>
        </authorList>
    </citation>
    <scope>NUCLEOTIDE SEQUENCE [LARGE SCALE GENOMIC DNA]</scope>
    <source>
        <strain evidence="12 13">NRRL 2496</strain>
    </source>
</reference>
<feature type="domain" description="C2H2-type" evidence="11">
    <location>
        <begin position="71"/>
        <end position="101"/>
    </location>
</feature>
<keyword evidence="7" id="KW-0238">DNA-binding</keyword>
<dbReference type="PROSITE" id="PS50157">
    <property type="entry name" value="ZINC_FINGER_C2H2_2"/>
    <property type="match status" value="6"/>
</dbReference>
<protein>
    <recommendedName>
        <fullName evidence="11">C2H2-type domain-containing protein</fullName>
    </recommendedName>
</protein>
<dbReference type="Pfam" id="PF13894">
    <property type="entry name" value="zf-C2H2_4"/>
    <property type="match status" value="1"/>
</dbReference>
<dbReference type="GO" id="GO:0000981">
    <property type="term" value="F:DNA-binding transcription factor activity, RNA polymerase II-specific"/>
    <property type="evidence" value="ECO:0007669"/>
    <property type="project" value="UniProtKB-ARBA"/>
</dbReference>
<name>A0A1X2H5J9_SYNRA</name>
<feature type="domain" description="C2H2-type" evidence="11">
    <location>
        <begin position="7"/>
        <end position="37"/>
    </location>
</feature>
<evidence type="ECO:0000256" key="6">
    <source>
        <dbReference type="ARBA" id="ARBA00023015"/>
    </source>
</evidence>
<gene>
    <name evidence="12" type="ORF">BCR43DRAFT_444598</name>
</gene>
<feature type="domain" description="C2H2-type" evidence="11">
    <location>
        <begin position="165"/>
        <end position="194"/>
    </location>
</feature>
<evidence type="ECO:0000256" key="10">
    <source>
        <dbReference type="PROSITE-ProRule" id="PRU00042"/>
    </source>
</evidence>
<dbReference type="OMA" id="CAYSCKQ"/>
<feature type="domain" description="C2H2-type" evidence="11">
    <location>
        <begin position="109"/>
        <end position="136"/>
    </location>
</feature>
<dbReference type="Proteomes" id="UP000242180">
    <property type="component" value="Unassembled WGS sequence"/>
</dbReference>
<evidence type="ECO:0000256" key="8">
    <source>
        <dbReference type="ARBA" id="ARBA00023163"/>
    </source>
</evidence>
<dbReference type="EMBL" id="MCGN01000009">
    <property type="protein sequence ID" value="ORY93598.1"/>
    <property type="molecule type" value="Genomic_DNA"/>
</dbReference>
<feature type="domain" description="C2H2-type" evidence="11">
    <location>
        <begin position="137"/>
        <end position="164"/>
    </location>
</feature>
<dbReference type="FunFam" id="3.30.160.60:FF:000125">
    <property type="entry name" value="Putative zinc finger protein 143"/>
    <property type="match status" value="1"/>
</dbReference>
<evidence type="ECO:0000313" key="13">
    <source>
        <dbReference type="Proteomes" id="UP000242180"/>
    </source>
</evidence>
<keyword evidence="4 10" id="KW-0863">Zinc-finger</keyword>
<comment type="caution">
    <text evidence="12">The sequence shown here is derived from an EMBL/GenBank/DDBJ whole genome shotgun (WGS) entry which is preliminary data.</text>
</comment>
<dbReference type="FunFam" id="3.30.160.60:FF:000072">
    <property type="entry name" value="zinc finger protein 143 isoform X1"/>
    <property type="match status" value="1"/>
</dbReference>
<feature type="domain" description="C2H2-type" evidence="11">
    <location>
        <begin position="195"/>
        <end position="224"/>
    </location>
</feature>
<comment type="subcellular location">
    <subcellularLocation>
        <location evidence="1">Nucleus</location>
    </subcellularLocation>
</comment>
<dbReference type="GO" id="GO:0008270">
    <property type="term" value="F:zinc ion binding"/>
    <property type="evidence" value="ECO:0007669"/>
    <property type="project" value="UniProtKB-KW"/>
</dbReference>
<evidence type="ECO:0000256" key="3">
    <source>
        <dbReference type="ARBA" id="ARBA00022737"/>
    </source>
</evidence>
<dbReference type="InterPro" id="IPR036236">
    <property type="entry name" value="Znf_C2H2_sf"/>
</dbReference>
<evidence type="ECO:0000256" key="9">
    <source>
        <dbReference type="ARBA" id="ARBA00023242"/>
    </source>
</evidence>
<dbReference type="GO" id="GO:0000978">
    <property type="term" value="F:RNA polymerase II cis-regulatory region sequence-specific DNA binding"/>
    <property type="evidence" value="ECO:0007669"/>
    <property type="project" value="UniProtKB-ARBA"/>
</dbReference>
<dbReference type="Pfam" id="PF00096">
    <property type="entry name" value="zf-C2H2"/>
    <property type="match status" value="2"/>
</dbReference>
<keyword evidence="9" id="KW-0539">Nucleus</keyword>
<dbReference type="OrthoDB" id="3437960at2759"/>